<dbReference type="PRINTS" id="PR00420">
    <property type="entry name" value="RNGMNOXGNASE"/>
</dbReference>
<keyword evidence="9" id="KW-1185">Reference proteome</keyword>
<evidence type="ECO:0000256" key="6">
    <source>
        <dbReference type="SAM" id="MobiDB-lite"/>
    </source>
</evidence>
<dbReference type="InterPro" id="IPR002938">
    <property type="entry name" value="FAD-bd"/>
</dbReference>
<evidence type="ECO:0000259" key="7">
    <source>
        <dbReference type="Pfam" id="PF01494"/>
    </source>
</evidence>
<evidence type="ECO:0000256" key="2">
    <source>
        <dbReference type="ARBA" id="ARBA00022630"/>
    </source>
</evidence>
<dbReference type="SUPFAM" id="SSF54373">
    <property type="entry name" value="FAD-linked reductases, C-terminal domain"/>
    <property type="match status" value="1"/>
</dbReference>
<gene>
    <name evidence="8" type="ORF">GCM10012280_26520</name>
</gene>
<name>A0A917ZN45_9ACTN</name>
<comment type="caution">
    <text evidence="8">The sequence shown here is derived from an EMBL/GenBank/DDBJ whole genome shotgun (WGS) entry which is preliminary data.</text>
</comment>
<protein>
    <submittedName>
        <fullName evidence="8">Salicylate hydroxylase</fullName>
    </submittedName>
</protein>
<dbReference type="SUPFAM" id="SSF51905">
    <property type="entry name" value="FAD/NAD(P)-binding domain"/>
    <property type="match status" value="1"/>
</dbReference>
<dbReference type="Pfam" id="PF01494">
    <property type="entry name" value="FAD_binding_3"/>
    <property type="match status" value="1"/>
</dbReference>
<keyword evidence="5" id="KW-0503">Monooxygenase</keyword>
<dbReference type="GO" id="GO:0071949">
    <property type="term" value="F:FAD binding"/>
    <property type="evidence" value="ECO:0007669"/>
    <property type="project" value="InterPro"/>
</dbReference>
<dbReference type="InterPro" id="IPR036188">
    <property type="entry name" value="FAD/NAD-bd_sf"/>
</dbReference>
<dbReference type="Gene3D" id="3.50.50.60">
    <property type="entry name" value="FAD/NAD(P)-binding domain"/>
    <property type="match status" value="1"/>
</dbReference>
<dbReference type="InterPro" id="IPR050493">
    <property type="entry name" value="FAD-dep_Monooxygenase_BioMet"/>
</dbReference>
<evidence type="ECO:0000256" key="4">
    <source>
        <dbReference type="ARBA" id="ARBA00023002"/>
    </source>
</evidence>
<dbReference type="Proteomes" id="UP000641932">
    <property type="component" value="Unassembled WGS sequence"/>
</dbReference>
<reference evidence="8" key="2">
    <citation type="submission" date="2020-09" db="EMBL/GenBank/DDBJ databases">
        <authorList>
            <person name="Sun Q."/>
            <person name="Zhou Y."/>
        </authorList>
    </citation>
    <scope>NUCLEOTIDE SEQUENCE</scope>
    <source>
        <strain evidence="8">CGMCC 4.7201</strain>
    </source>
</reference>
<feature type="region of interest" description="Disordered" evidence="6">
    <location>
        <begin position="356"/>
        <end position="377"/>
    </location>
</feature>
<evidence type="ECO:0000256" key="5">
    <source>
        <dbReference type="ARBA" id="ARBA00023033"/>
    </source>
</evidence>
<feature type="domain" description="FAD-binding" evidence="7">
    <location>
        <begin position="2"/>
        <end position="324"/>
    </location>
</feature>
<accession>A0A917ZN45</accession>
<evidence type="ECO:0000256" key="3">
    <source>
        <dbReference type="ARBA" id="ARBA00022827"/>
    </source>
</evidence>
<dbReference type="PANTHER" id="PTHR13789:SF318">
    <property type="entry name" value="GERANYLGERANYL DIPHOSPHATE REDUCTASE"/>
    <property type="match status" value="1"/>
</dbReference>
<dbReference type="GO" id="GO:0004497">
    <property type="term" value="F:monooxygenase activity"/>
    <property type="evidence" value="ECO:0007669"/>
    <property type="project" value="UniProtKB-KW"/>
</dbReference>
<proteinExistence type="predicted"/>
<comment type="cofactor">
    <cofactor evidence="1">
        <name>FAD</name>
        <dbReference type="ChEBI" id="CHEBI:57692"/>
    </cofactor>
</comment>
<dbReference type="AlphaFoldDB" id="A0A917ZN45"/>
<evidence type="ECO:0000256" key="1">
    <source>
        <dbReference type="ARBA" id="ARBA00001974"/>
    </source>
</evidence>
<dbReference type="PANTHER" id="PTHR13789">
    <property type="entry name" value="MONOOXYGENASE"/>
    <property type="match status" value="1"/>
</dbReference>
<keyword evidence="2" id="KW-0285">Flavoprotein</keyword>
<keyword evidence="3" id="KW-0274">FAD</keyword>
<sequence length="400" mass="42261">MVRVAVVGAGIGGLAAAVALIRRGFRVDVYEQARRLGEVGAGLHLAPNGSRLLARWGLADGLRRTAVRPAALEVRDGSSGRGLIEQPMGDGWEEAFGAPYWTVHRADLHRALADQVPVESVHVRRALVGFADEGDGVRLEFADGGTARADVLVGADGVHSVVRQAVAGPESPVFSSTSAFRGLVPAHRVPDLPRDRVLVWVGPSSRLLCAPVRAGAFLAFVAVVPGGEWTLESWSAPGDAGDLAAAFADWDPAVKEIVSAVEDTRRWALYDREPLERWGSGRVTLLGDAAHPMLPHHGQGAGQAIEDAAALAHCLDTATRAGTGTRTALREPSGTAEGLARYEAIRRPHTTRVQLGARGGGSLRLRRPGPETPDGAGLASLVDDVSWIHRYDVEEALGRG</sequence>
<evidence type="ECO:0000313" key="9">
    <source>
        <dbReference type="Proteomes" id="UP000641932"/>
    </source>
</evidence>
<dbReference type="EMBL" id="BMMS01000010">
    <property type="protein sequence ID" value="GGO87628.1"/>
    <property type="molecule type" value="Genomic_DNA"/>
</dbReference>
<reference evidence="8" key="1">
    <citation type="journal article" date="2014" name="Int. J. Syst. Evol. Microbiol.">
        <title>Complete genome sequence of Corynebacterium casei LMG S-19264T (=DSM 44701T), isolated from a smear-ripened cheese.</title>
        <authorList>
            <consortium name="US DOE Joint Genome Institute (JGI-PGF)"/>
            <person name="Walter F."/>
            <person name="Albersmeier A."/>
            <person name="Kalinowski J."/>
            <person name="Ruckert C."/>
        </authorList>
    </citation>
    <scope>NUCLEOTIDE SEQUENCE</scope>
    <source>
        <strain evidence="8">CGMCC 4.7201</strain>
    </source>
</reference>
<keyword evidence="4" id="KW-0560">Oxidoreductase</keyword>
<dbReference type="RefSeq" id="WP_189131827.1">
    <property type="nucleotide sequence ID" value="NZ_BMMS01000010.1"/>
</dbReference>
<evidence type="ECO:0000313" key="8">
    <source>
        <dbReference type="EMBL" id="GGO87628.1"/>
    </source>
</evidence>
<organism evidence="8 9">
    <name type="scientific">Wenjunlia tyrosinilytica</name>
    <dbReference type="NCBI Taxonomy" id="1544741"/>
    <lineage>
        <taxon>Bacteria</taxon>
        <taxon>Bacillati</taxon>
        <taxon>Actinomycetota</taxon>
        <taxon>Actinomycetes</taxon>
        <taxon>Kitasatosporales</taxon>
        <taxon>Streptomycetaceae</taxon>
        <taxon>Wenjunlia</taxon>
    </lineage>
</organism>